<dbReference type="InterPro" id="IPR025250">
    <property type="entry name" value="DUF4199"/>
</dbReference>
<keyword evidence="1" id="KW-1133">Transmembrane helix</keyword>
<dbReference type="eggNOG" id="ENOG5030PE6">
    <property type="taxonomic scope" value="Bacteria"/>
</dbReference>
<organism evidence="2 3">
    <name type="scientific">Gemmatirosa kalamazoonensis</name>
    <dbReference type="NCBI Taxonomy" id="861299"/>
    <lineage>
        <taxon>Bacteria</taxon>
        <taxon>Pseudomonadati</taxon>
        <taxon>Gemmatimonadota</taxon>
        <taxon>Gemmatimonadia</taxon>
        <taxon>Gemmatimonadales</taxon>
        <taxon>Gemmatimonadaceae</taxon>
        <taxon>Gemmatirosa</taxon>
    </lineage>
</organism>
<feature type="transmembrane region" description="Helical" evidence="1">
    <location>
        <begin position="35"/>
        <end position="57"/>
    </location>
</feature>
<feature type="transmembrane region" description="Helical" evidence="1">
    <location>
        <begin position="69"/>
        <end position="93"/>
    </location>
</feature>
<dbReference type="HOGENOM" id="CLU_129688_0_0_0"/>
<dbReference type="OrthoDB" id="6384283at2"/>
<dbReference type="STRING" id="861299.J421_4133"/>
<feature type="transmembrane region" description="Helical" evidence="1">
    <location>
        <begin position="144"/>
        <end position="166"/>
    </location>
</feature>
<proteinExistence type="predicted"/>
<dbReference type="InParanoid" id="W0RMX1"/>
<keyword evidence="1" id="KW-0472">Membrane</keyword>
<evidence type="ECO:0000256" key="1">
    <source>
        <dbReference type="SAM" id="Phobius"/>
    </source>
</evidence>
<dbReference type="KEGG" id="gba:J421_4133"/>
<dbReference type="RefSeq" id="WP_025413113.1">
    <property type="nucleotide sequence ID" value="NZ_CP007128.1"/>
</dbReference>
<accession>W0RMX1</accession>
<keyword evidence="3" id="KW-1185">Reference proteome</keyword>
<dbReference type="Proteomes" id="UP000019151">
    <property type="component" value="Chromosome"/>
</dbReference>
<evidence type="ECO:0000313" key="2">
    <source>
        <dbReference type="EMBL" id="AHG91670.1"/>
    </source>
</evidence>
<reference evidence="2 3" key="1">
    <citation type="journal article" date="2014" name="Genome Announc.">
        <title>Genome Sequence and Methylome of Soil Bacterium Gemmatirosa kalamazoonensis KBS708T, a Member of the Rarely Cultivated Gemmatimonadetes Phylum.</title>
        <authorList>
            <person name="Debruyn J.M."/>
            <person name="Radosevich M."/>
            <person name="Wommack K.E."/>
            <person name="Polson S.W."/>
            <person name="Hauser L.J."/>
            <person name="Fawaz M.N."/>
            <person name="Korlach J."/>
            <person name="Tsai Y.C."/>
        </authorList>
    </citation>
    <scope>NUCLEOTIDE SEQUENCE [LARGE SCALE GENOMIC DNA]</scope>
    <source>
        <strain evidence="2 3">KBS708</strain>
    </source>
</reference>
<name>W0RMX1_9BACT</name>
<dbReference type="AlphaFoldDB" id="W0RMX1"/>
<gene>
    <name evidence="2" type="ORF">J421_4133</name>
</gene>
<evidence type="ECO:0008006" key="4">
    <source>
        <dbReference type="Google" id="ProtNLM"/>
    </source>
</evidence>
<protein>
    <recommendedName>
        <fullName evidence="4">DUF4199 domain-containing protein</fullName>
    </recommendedName>
</protein>
<keyword evidence="1" id="KW-0812">Transmembrane</keyword>
<sequence>MRRIVLTFGLIAGGLLSLMMVVSMAFHEQIGFDRGLVVGYTTMVLSFLLVFFGVRAYRDTVGGGSISFGRALGVGLLISLVACVCYVVTWQFVYRLMMPDYMERYAAYVLEKARASGATPEQLAAQSQEMARFREMYRNPLVNAAMTFVEPLPVALLMTLVSAGILRRRGPAVERVAAETSLVV</sequence>
<dbReference type="Pfam" id="PF13858">
    <property type="entry name" value="DUF4199"/>
    <property type="match status" value="1"/>
</dbReference>
<evidence type="ECO:0000313" key="3">
    <source>
        <dbReference type="Proteomes" id="UP000019151"/>
    </source>
</evidence>
<dbReference type="EMBL" id="CP007128">
    <property type="protein sequence ID" value="AHG91670.1"/>
    <property type="molecule type" value="Genomic_DNA"/>
</dbReference>